<sequence length="190" mass="19925">MRPSAPIGGWLRTPTRIGDVSEPRHHRPHTTAGVAGGRPPGGRRTAAAGTVTVPSSRGTARRGKRGGGIGGAVSGRVKLFADADATSEAVPPALLSAQWAHFACHGSFDLGDPSRSGLLLNDHETHLRTVLDVTRLRLDAELAFLSACSTCVAESGRRGVRWWGIAVRLASAVGQIGVSGLADKDVYWIH</sequence>
<keyword evidence="4" id="KW-1185">Reference proteome</keyword>
<comment type="caution">
    <text evidence="3">The sequence shown here is derived from an EMBL/GenBank/DDBJ whole genome shotgun (WGS) entry which is preliminary data.</text>
</comment>
<dbReference type="Pfam" id="PF12770">
    <property type="entry name" value="CHAT"/>
    <property type="match status" value="1"/>
</dbReference>
<dbReference type="AlphaFoldDB" id="A0A937RCD3"/>
<evidence type="ECO:0000259" key="2">
    <source>
        <dbReference type="Pfam" id="PF12770"/>
    </source>
</evidence>
<accession>A0A937RCD3</accession>
<dbReference type="EMBL" id="JAEACQ010000164">
    <property type="protein sequence ID" value="MBL7627845.1"/>
    <property type="molecule type" value="Genomic_DNA"/>
</dbReference>
<evidence type="ECO:0000313" key="4">
    <source>
        <dbReference type="Proteomes" id="UP000604475"/>
    </source>
</evidence>
<feature type="region of interest" description="Disordered" evidence="1">
    <location>
        <begin position="1"/>
        <end position="69"/>
    </location>
</feature>
<feature type="compositionally biased region" description="Low complexity" evidence="1">
    <location>
        <begin position="42"/>
        <end position="58"/>
    </location>
</feature>
<organism evidence="3 4">
    <name type="scientific">Frankia nepalensis</name>
    <dbReference type="NCBI Taxonomy" id="1836974"/>
    <lineage>
        <taxon>Bacteria</taxon>
        <taxon>Bacillati</taxon>
        <taxon>Actinomycetota</taxon>
        <taxon>Actinomycetes</taxon>
        <taxon>Frankiales</taxon>
        <taxon>Frankiaceae</taxon>
        <taxon>Frankia</taxon>
    </lineage>
</organism>
<proteinExistence type="predicted"/>
<reference evidence="3" key="1">
    <citation type="submission" date="2020-12" db="EMBL/GenBank/DDBJ databases">
        <title>Genomic characterization of non-nitrogen-fixing Frankia strains.</title>
        <authorList>
            <person name="Carlos-Shanley C."/>
            <person name="Guerra T."/>
            <person name="Hahn D."/>
        </authorList>
    </citation>
    <scope>NUCLEOTIDE SEQUENCE</scope>
    <source>
        <strain evidence="3">CN6</strain>
    </source>
</reference>
<evidence type="ECO:0000313" key="3">
    <source>
        <dbReference type="EMBL" id="MBL7627845.1"/>
    </source>
</evidence>
<dbReference type="RefSeq" id="WP_202999865.1">
    <property type="nucleotide sequence ID" value="NZ_JADWYU010000130.1"/>
</dbReference>
<gene>
    <name evidence="3" type="ORF">I7412_11810</name>
</gene>
<protein>
    <submittedName>
        <fullName evidence="3">CHAT domain-containing protein</fullName>
    </submittedName>
</protein>
<evidence type="ECO:0000256" key="1">
    <source>
        <dbReference type="SAM" id="MobiDB-lite"/>
    </source>
</evidence>
<dbReference type="InterPro" id="IPR024983">
    <property type="entry name" value="CHAT_dom"/>
</dbReference>
<feature type="domain" description="CHAT" evidence="2">
    <location>
        <begin position="74"/>
        <end position="154"/>
    </location>
</feature>
<dbReference type="Proteomes" id="UP000604475">
    <property type="component" value="Unassembled WGS sequence"/>
</dbReference>
<name>A0A937RCD3_9ACTN</name>